<sequence length="314" mass="35082">MPVESMTTPSGAWDWEKLNECVPWAICARIVVICPLVLGLGDDLPGWRWEVNHSFSVKSAYKALLPATLPVSPISWGKVLLLPVPQRIRVLLWLSLHGRLLTNEERQRHHIATSACYPLCLSEDEDMSHALRRCSFALGDLVWENFRSMQWKEPGFLQSCAGGFERGVMLLASFVKSDGLSENLSLVDFYQMQEIMLIATTATTDGATTLASPQAQLYPRTRASRCKLHVEVPFARRHSLQRFLEKRRDRLVNKNPYPSPSMPKMGDDAKANLSAATSPESALGSLMMGVAIHFSFPVPPWAPSMFPKPGHTLI</sequence>
<dbReference type="Proteomes" id="UP000436088">
    <property type="component" value="Unassembled WGS sequence"/>
</dbReference>
<dbReference type="EMBL" id="VEPZ02000799">
    <property type="protein sequence ID" value="KAE8718850.1"/>
    <property type="molecule type" value="Genomic_DNA"/>
</dbReference>
<evidence type="ECO:0000256" key="1">
    <source>
        <dbReference type="SAM" id="MobiDB-lite"/>
    </source>
</evidence>
<evidence type="ECO:0000313" key="4">
    <source>
        <dbReference type="Proteomes" id="UP000436088"/>
    </source>
</evidence>
<dbReference type="GO" id="GO:0005634">
    <property type="term" value="C:nucleus"/>
    <property type="evidence" value="ECO:0007669"/>
    <property type="project" value="TreeGrafter"/>
</dbReference>
<comment type="caution">
    <text evidence="3">The sequence shown here is derived from an EMBL/GenBank/DDBJ whole genome shotgun (WGS) entry which is preliminary data.</text>
</comment>
<dbReference type="AlphaFoldDB" id="A0A6A3BPA6"/>
<dbReference type="GO" id="GO:0009611">
    <property type="term" value="P:response to wounding"/>
    <property type="evidence" value="ECO:0007669"/>
    <property type="project" value="TreeGrafter"/>
</dbReference>
<name>A0A6A3BPA6_HIBSY</name>
<feature type="region of interest" description="Disordered" evidence="1">
    <location>
        <begin position="251"/>
        <end position="273"/>
    </location>
</feature>
<protein>
    <submittedName>
        <fullName evidence="3">Protein TIFY 3B</fullName>
    </submittedName>
</protein>
<dbReference type="PANTHER" id="PTHR33077">
    <property type="entry name" value="PROTEIN TIFY 4A-RELATED-RELATED"/>
    <property type="match status" value="1"/>
</dbReference>
<organism evidence="3 4">
    <name type="scientific">Hibiscus syriacus</name>
    <name type="common">Rose of Sharon</name>
    <dbReference type="NCBI Taxonomy" id="106335"/>
    <lineage>
        <taxon>Eukaryota</taxon>
        <taxon>Viridiplantae</taxon>
        <taxon>Streptophyta</taxon>
        <taxon>Embryophyta</taxon>
        <taxon>Tracheophyta</taxon>
        <taxon>Spermatophyta</taxon>
        <taxon>Magnoliopsida</taxon>
        <taxon>eudicotyledons</taxon>
        <taxon>Gunneridae</taxon>
        <taxon>Pentapetalae</taxon>
        <taxon>rosids</taxon>
        <taxon>malvids</taxon>
        <taxon>Malvales</taxon>
        <taxon>Malvaceae</taxon>
        <taxon>Malvoideae</taxon>
        <taxon>Hibiscus</taxon>
    </lineage>
</organism>
<keyword evidence="4" id="KW-1185">Reference proteome</keyword>
<dbReference type="GO" id="GO:2000022">
    <property type="term" value="P:regulation of jasmonic acid mediated signaling pathway"/>
    <property type="evidence" value="ECO:0007669"/>
    <property type="project" value="TreeGrafter"/>
</dbReference>
<dbReference type="InterPro" id="IPR018467">
    <property type="entry name" value="CCT_CS"/>
</dbReference>
<dbReference type="PANTHER" id="PTHR33077:SF61">
    <property type="entry name" value="PROTEIN TIFY 3A-RELATED"/>
    <property type="match status" value="1"/>
</dbReference>
<evidence type="ECO:0000313" key="3">
    <source>
        <dbReference type="EMBL" id="KAE8718850.1"/>
    </source>
</evidence>
<dbReference type="InterPro" id="IPR026960">
    <property type="entry name" value="RVT-Znf"/>
</dbReference>
<evidence type="ECO:0000259" key="2">
    <source>
        <dbReference type="Pfam" id="PF13966"/>
    </source>
</evidence>
<accession>A0A6A3BPA6</accession>
<reference evidence="3" key="1">
    <citation type="submission" date="2019-09" db="EMBL/GenBank/DDBJ databases">
        <title>Draft genome information of white flower Hibiscus syriacus.</title>
        <authorList>
            <person name="Kim Y.-M."/>
        </authorList>
    </citation>
    <scope>NUCLEOTIDE SEQUENCE [LARGE SCALE GENOMIC DNA]</scope>
    <source>
        <strain evidence="3">YM2019G1</strain>
    </source>
</reference>
<dbReference type="GO" id="GO:0031347">
    <property type="term" value="P:regulation of defense response"/>
    <property type="evidence" value="ECO:0007669"/>
    <property type="project" value="TreeGrafter"/>
</dbReference>
<dbReference type="InterPro" id="IPR040390">
    <property type="entry name" value="TIFY/JAZ"/>
</dbReference>
<dbReference type="Pfam" id="PF09425">
    <property type="entry name" value="Jas_motif"/>
    <property type="match status" value="1"/>
</dbReference>
<proteinExistence type="predicted"/>
<dbReference type="Pfam" id="PF13966">
    <property type="entry name" value="zf-RVT"/>
    <property type="match status" value="1"/>
</dbReference>
<feature type="domain" description="Reverse transcriptase zinc-binding" evidence="2">
    <location>
        <begin position="55"/>
        <end position="138"/>
    </location>
</feature>
<gene>
    <name evidence="3" type="ORF">F3Y22_tig00109987pilonHSYRG00112</name>
</gene>